<name>A0A1G5AA57_9PAST</name>
<comment type="caution">
    <text evidence="8">The sequence shown here is derived from an EMBL/GenBank/DDBJ whole genome shotgun (WGS) entry which is preliminary data.</text>
</comment>
<evidence type="ECO:0000256" key="2">
    <source>
        <dbReference type="ARBA" id="ARBA00012150"/>
    </source>
</evidence>
<dbReference type="EC" id="3.6.1.7" evidence="2 5"/>
<evidence type="ECO:0000313" key="8">
    <source>
        <dbReference type="EMBL" id="SCX74776.1"/>
    </source>
</evidence>
<proteinExistence type="inferred from homology"/>
<reference evidence="8 9" key="1">
    <citation type="submission" date="2016-10" db="EMBL/GenBank/DDBJ databases">
        <authorList>
            <person name="Varghese N."/>
            <person name="Submissions S."/>
        </authorList>
    </citation>
    <scope>NUCLEOTIDE SEQUENCE [LARGE SCALE GENOMIC DNA]</scope>
    <source>
        <strain evidence="8 9">DSM 22022</strain>
    </source>
</reference>
<dbReference type="PANTHER" id="PTHR47268:SF4">
    <property type="entry name" value="ACYLPHOSPHATASE"/>
    <property type="match status" value="1"/>
</dbReference>
<feature type="active site" evidence="5">
    <location>
        <position position="18"/>
    </location>
</feature>
<dbReference type="Gene3D" id="3.30.70.100">
    <property type="match status" value="1"/>
</dbReference>
<dbReference type="InterPro" id="IPR036046">
    <property type="entry name" value="Acylphosphatase-like_dom_sf"/>
</dbReference>
<dbReference type="PANTHER" id="PTHR47268">
    <property type="entry name" value="ACYLPHOSPHATASE"/>
    <property type="match status" value="1"/>
</dbReference>
<evidence type="ECO:0000256" key="4">
    <source>
        <dbReference type="ARBA" id="ARBA00047645"/>
    </source>
</evidence>
<evidence type="ECO:0000259" key="7">
    <source>
        <dbReference type="PROSITE" id="PS51160"/>
    </source>
</evidence>
<dbReference type="NCBIfam" id="NF011019">
    <property type="entry name" value="PRK14448.1"/>
    <property type="match status" value="1"/>
</dbReference>
<dbReference type="Pfam" id="PF00708">
    <property type="entry name" value="Acylphosphatase"/>
    <property type="match status" value="1"/>
</dbReference>
<gene>
    <name evidence="8" type="ORF">SAMN02910354_00005</name>
</gene>
<feature type="domain" description="Acylphosphatase-like" evidence="7">
    <location>
        <begin position="3"/>
        <end position="90"/>
    </location>
</feature>
<evidence type="ECO:0000256" key="3">
    <source>
        <dbReference type="ARBA" id="ARBA00015991"/>
    </source>
</evidence>
<keyword evidence="5" id="KW-0378">Hydrolase</keyword>
<evidence type="ECO:0000256" key="6">
    <source>
        <dbReference type="RuleBase" id="RU004168"/>
    </source>
</evidence>
<feature type="active site" evidence="5">
    <location>
        <position position="36"/>
    </location>
</feature>
<comment type="catalytic activity">
    <reaction evidence="4 5">
        <text>an acyl phosphate + H2O = a carboxylate + phosphate + H(+)</text>
        <dbReference type="Rhea" id="RHEA:14965"/>
        <dbReference type="ChEBI" id="CHEBI:15377"/>
        <dbReference type="ChEBI" id="CHEBI:15378"/>
        <dbReference type="ChEBI" id="CHEBI:29067"/>
        <dbReference type="ChEBI" id="CHEBI:43474"/>
        <dbReference type="ChEBI" id="CHEBI:59918"/>
        <dbReference type="EC" id="3.6.1.7"/>
    </reaction>
</comment>
<organism evidence="8 9">
    <name type="scientific">Basfia succiniciproducens</name>
    <dbReference type="NCBI Taxonomy" id="653940"/>
    <lineage>
        <taxon>Bacteria</taxon>
        <taxon>Pseudomonadati</taxon>
        <taxon>Pseudomonadota</taxon>
        <taxon>Gammaproteobacteria</taxon>
        <taxon>Pasteurellales</taxon>
        <taxon>Pasteurellaceae</taxon>
        <taxon>Basfia</taxon>
    </lineage>
</organism>
<dbReference type="Proteomes" id="UP000199588">
    <property type="component" value="Unassembled WGS sequence"/>
</dbReference>
<dbReference type="SUPFAM" id="SSF54975">
    <property type="entry name" value="Acylphosphatase/BLUF domain-like"/>
    <property type="match status" value="1"/>
</dbReference>
<sequence length="90" mass="10145">MLKKQFVVYGIVQGVGFRYFTWKKATEIGLNGIVKNQRDGSVYILAEGSASQIDSFRDWLSHGPPSARVDRVEENDYSGTRSFGLFSVEH</sequence>
<dbReference type="EMBL" id="FMUQ01000002">
    <property type="protein sequence ID" value="SCX74776.1"/>
    <property type="molecule type" value="Genomic_DNA"/>
</dbReference>
<dbReference type="PROSITE" id="PS00150">
    <property type="entry name" value="ACYLPHOSPHATASE_1"/>
    <property type="match status" value="1"/>
</dbReference>
<dbReference type="InterPro" id="IPR020456">
    <property type="entry name" value="Acylphosphatase"/>
</dbReference>
<evidence type="ECO:0000256" key="5">
    <source>
        <dbReference type="PROSITE-ProRule" id="PRU00520"/>
    </source>
</evidence>
<accession>A0A1G5AA57</accession>
<keyword evidence="9" id="KW-1185">Reference proteome</keyword>
<dbReference type="InterPro" id="IPR017968">
    <property type="entry name" value="Acylphosphatase_CS"/>
</dbReference>
<dbReference type="InterPro" id="IPR001792">
    <property type="entry name" value="Acylphosphatase-like_dom"/>
</dbReference>
<evidence type="ECO:0000313" key="9">
    <source>
        <dbReference type="Proteomes" id="UP000199588"/>
    </source>
</evidence>
<comment type="similarity">
    <text evidence="1 6">Belongs to the acylphosphatase family.</text>
</comment>
<protein>
    <recommendedName>
        <fullName evidence="3 5">acylphosphatase</fullName>
        <ecNumber evidence="2 5">3.6.1.7</ecNumber>
    </recommendedName>
</protein>
<dbReference type="PROSITE" id="PS51160">
    <property type="entry name" value="ACYLPHOSPHATASE_3"/>
    <property type="match status" value="1"/>
</dbReference>
<dbReference type="RefSeq" id="WP_090653495.1">
    <property type="nucleotide sequence ID" value="NZ_CP015031.1"/>
</dbReference>
<evidence type="ECO:0000256" key="1">
    <source>
        <dbReference type="ARBA" id="ARBA00005614"/>
    </source>
</evidence>